<protein>
    <submittedName>
        <fullName evidence="2">Prepilin-type N-terminal cleavage/methylation domain-containing protein</fullName>
    </submittedName>
</protein>
<dbReference type="InterPro" id="IPR012902">
    <property type="entry name" value="N_methyl_site"/>
</dbReference>
<keyword evidence="3" id="KW-1185">Reference proteome</keyword>
<accession>A0A1G9TPQ4</accession>
<keyword evidence="1" id="KW-0472">Membrane</keyword>
<name>A0A1G9TPQ4_9FIRM</name>
<evidence type="ECO:0000313" key="2">
    <source>
        <dbReference type="EMBL" id="SDM49641.1"/>
    </source>
</evidence>
<organism evidence="2 3">
    <name type="scientific">Romboutsia lituseburensis DSM 797</name>
    <dbReference type="NCBI Taxonomy" id="1121325"/>
    <lineage>
        <taxon>Bacteria</taxon>
        <taxon>Bacillati</taxon>
        <taxon>Bacillota</taxon>
        <taxon>Clostridia</taxon>
        <taxon>Peptostreptococcales</taxon>
        <taxon>Peptostreptococcaceae</taxon>
        <taxon>Romboutsia</taxon>
    </lineage>
</organism>
<dbReference type="NCBIfam" id="TIGR02532">
    <property type="entry name" value="IV_pilin_GFxxxE"/>
    <property type="match status" value="1"/>
</dbReference>
<sequence>MVKKDNRGVTLLELLVSLAIIGFLVFVFFRVINSTKRIDIKNDRDIKALNIAQSQIEDLRSQIKSLGDKDKLTLHDKDIDIKDIGKIDFKIVNYEKNIENQIYKVEVKLKKNDVGKELYLFEIEVGVSLKDNYFSKRNTFIKTKILSNKGSVSEDEGDNNLQGENYLNYCLSKALNVFSQLSDKTLANLISIDKVIENKTLIDMSKQDKIDILNMMPQVEKIIKETEKNIAQTNENRDLDLLYEGKYYIKASKYTLEKLNKKMDEDLNESHRLNWLNTHNMFIQSYTLNMQKLYNDLWIYGLANEYNYYIKLFDANKALFNKISSEINGEILILQGQHDSIEKRKYINNIINAYIDKIINHQVYDIEKHIREEVNPKILNTDYKKNISEDKKHILDDLEDLTLNLLELKASIYNSNYYDKNSNLNFIK</sequence>
<dbReference type="AlphaFoldDB" id="A0A1G9TPQ4"/>
<feature type="transmembrane region" description="Helical" evidence="1">
    <location>
        <begin position="12"/>
        <end position="32"/>
    </location>
</feature>
<gene>
    <name evidence="2" type="ORF">SAMN04515677_11338</name>
</gene>
<keyword evidence="1" id="KW-0812">Transmembrane</keyword>
<reference evidence="2 3" key="1">
    <citation type="submission" date="2016-10" db="EMBL/GenBank/DDBJ databases">
        <authorList>
            <person name="de Groot N.N."/>
        </authorList>
    </citation>
    <scope>NUCLEOTIDE SEQUENCE [LARGE SCALE GENOMIC DNA]</scope>
    <source>
        <strain evidence="2 3">DSM 797</strain>
    </source>
</reference>
<dbReference type="Proteomes" id="UP000199068">
    <property type="component" value="Unassembled WGS sequence"/>
</dbReference>
<dbReference type="STRING" id="1121325.SAMN04515677_11338"/>
<evidence type="ECO:0000313" key="3">
    <source>
        <dbReference type="Proteomes" id="UP000199068"/>
    </source>
</evidence>
<keyword evidence="1" id="KW-1133">Transmembrane helix</keyword>
<proteinExistence type="predicted"/>
<evidence type="ECO:0000256" key="1">
    <source>
        <dbReference type="SAM" id="Phobius"/>
    </source>
</evidence>
<dbReference type="RefSeq" id="WP_139149859.1">
    <property type="nucleotide sequence ID" value="NZ_FNGW01000013.1"/>
</dbReference>
<dbReference type="EMBL" id="FNGW01000013">
    <property type="protein sequence ID" value="SDM49641.1"/>
    <property type="molecule type" value="Genomic_DNA"/>
</dbReference>
<dbReference type="Pfam" id="PF07963">
    <property type="entry name" value="N_methyl"/>
    <property type="match status" value="1"/>
</dbReference>